<feature type="binding site" evidence="4">
    <location>
        <position position="11"/>
    </location>
    <ligand>
        <name>phosphate</name>
        <dbReference type="ChEBI" id="CHEBI:43474"/>
    </ligand>
</feature>
<comment type="catalytic activity">
    <reaction evidence="4">
        <text>a purine D-ribonucleoside + phosphate = a purine nucleobase + alpha-D-ribose 1-phosphate</text>
        <dbReference type="Rhea" id="RHEA:19805"/>
        <dbReference type="ChEBI" id="CHEBI:26386"/>
        <dbReference type="ChEBI" id="CHEBI:43474"/>
        <dbReference type="ChEBI" id="CHEBI:57720"/>
        <dbReference type="ChEBI" id="CHEBI:142355"/>
        <dbReference type="EC" id="2.4.2.1"/>
    </reaction>
</comment>
<dbReference type="NCBIfam" id="TIGR01694">
    <property type="entry name" value="MTAP"/>
    <property type="match status" value="1"/>
</dbReference>
<dbReference type="STRING" id="1121429.SAMN02745133_02330"/>
<dbReference type="EMBL" id="FQUY01000018">
    <property type="protein sequence ID" value="SHF31496.1"/>
    <property type="molecule type" value="Genomic_DNA"/>
</dbReference>
<dbReference type="EC" id="2.4.2.1" evidence="4"/>
<dbReference type="GO" id="GO:0006166">
    <property type="term" value="P:purine ribonucleoside salvage"/>
    <property type="evidence" value="ECO:0007669"/>
    <property type="project" value="UniProtKB-UniRule"/>
</dbReference>
<comment type="caution">
    <text evidence="4">Lacks conserved residue(s) required for the propagation of feature annotation.</text>
</comment>
<feature type="binding site" evidence="4">
    <location>
        <begin position="208"/>
        <end position="210"/>
    </location>
    <ligand>
        <name>substrate</name>
    </ligand>
</feature>
<dbReference type="RefSeq" id="WP_073239562.1">
    <property type="nucleotide sequence ID" value="NZ_FQUY01000018.1"/>
</dbReference>
<dbReference type="UniPathway" id="UPA00606"/>
<evidence type="ECO:0000256" key="2">
    <source>
        <dbReference type="ARBA" id="ARBA00022679"/>
    </source>
</evidence>
<dbReference type="InterPro" id="IPR000845">
    <property type="entry name" value="Nucleoside_phosphorylase_d"/>
</dbReference>
<comment type="function">
    <text evidence="4">Purine nucleoside phosphorylase which is highly specific for 6-oxopurine nucleosides. Cleaves guanosine or inosine to respective bases and sugar-1-phosphate molecules. Involved in purine salvage.</text>
</comment>
<dbReference type="HAMAP" id="MF_01963">
    <property type="entry name" value="MTAP"/>
    <property type="match status" value="1"/>
</dbReference>
<dbReference type="Gene3D" id="3.40.50.1580">
    <property type="entry name" value="Nucleoside phosphorylase domain"/>
    <property type="match status" value="1"/>
</dbReference>
<keyword evidence="2 4" id="KW-0808">Transferase</keyword>
<feature type="binding site" evidence="4">
    <location>
        <position position="185"/>
    </location>
    <ligand>
        <name>phosphate</name>
        <dbReference type="ChEBI" id="CHEBI:43474"/>
    </ligand>
</feature>
<feature type="binding site" evidence="4">
    <location>
        <begin position="51"/>
        <end position="52"/>
    </location>
    <ligand>
        <name>phosphate</name>
        <dbReference type="ChEBI" id="CHEBI:43474"/>
    </ligand>
</feature>
<reference evidence="7" key="1">
    <citation type="submission" date="2016-11" db="EMBL/GenBank/DDBJ databases">
        <authorList>
            <person name="Varghese N."/>
            <person name="Submissions S."/>
        </authorList>
    </citation>
    <scope>NUCLEOTIDE SEQUENCE [LARGE SCALE GENOMIC DNA]</scope>
    <source>
        <strain evidence="7">DSM 12395</strain>
    </source>
</reference>
<gene>
    <name evidence="6" type="ORF">SAMN02745133_02330</name>
</gene>
<dbReference type="FunFam" id="3.40.50.1580:FF:000012">
    <property type="entry name" value="Probable 6-oxopurine nucleoside phosphorylase"/>
    <property type="match status" value="1"/>
</dbReference>
<dbReference type="InterPro" id="IPR010044">
    <property type="entry name" value="MTAP"/>
</dbReference>
<proteinExistence type="inferred from homology"/>
<dbReference type="Proteomes" id="UP000184148">
    <property type="component" value="Unassembled WGS sequence"/>
</dbReference>
<sequence length="263" mass="28812">MTVRIAIIGGTGVYDPNILTNIRDEKVSTPYGEVSLKIGDYQGKSVAFLNRHGAGHSVPPHLVNYRANIAALKELGVKSIFATAAVGSLNMNMAPGHFVFADQFLDFTKVRQHTFFEGGEQGVVHIDMTDPYCPELRQVLADAAEELGLTYHKYGTYVTTEGPRFETPAEIKMYKLLGGDLVGMTSVPEVVLAREKEMCYANISMVTNYAAGISPTKLTHQEVLDVMAANAENLRKLAMKAISLIDPERGCLCQDALEKLNKE</sequence>
<organism evidence="6 7">
    <name type="scientific">Desulforamulus putei DSM 12395</name>
    <dbReference type="NCBI Taxonomy" id="1121429"/>
    <lineage>
        <taxon>Bacteria</taxon>
        <taxon>Bacillati</taxon>
        <taxon>Bacillota</taxon>
        <taxon>Clostridia</taxon>
        <taxon>Eubacteriales</taxon>
        <taxon>Peptococcaceae</taxon>
        <taxon>Desulforamulus</taxon>
    </lineage>
</organism>
<comment type="miscellaneous">
    <text evidence="4">Although this enzyme belongs to the family of MTA phosphorylases based on sequence homology, it has been shown that conserved amino acid substitutions in the substrate binding pocket convert the substrate specificity of this enzyme from 6-aminopurines to 6-oxopurines.</text>
</comment>
<dbReference type="PANTHER" id="PTHR42679:SF2">
    <property type="entry name" value="S-METHYL-5'-THIOADENOSINE PHOSPHORYLASE"/>
    <property type="match status" value="1"/>
</dbReference>
<keyword evidence="1 4" id="KW-0328">Glycosyltransferase</keyword>
<feature type="domain" description="Nucleoside phosphorylase" evidence="5">
    <location>
        <begin position="4"/>
        <end position="242"/>
    </location>
</feature>
<evidence type="ECO:0000256" key="3">
    <source>
        <dbReference type="ARBA" id="ARBA00022726"/>
    </source>
</evidence>
<dbReference type="AlphaFoldDB" id="A0A1M5AMU0"/>
<keyword evidence="3 4" id="KW-0660">Purine salvage</keyword>
<name>A0A1M5AMU0_9FIRM</name>
<evidence type="ECO:0000256" key="1">
    <source>
        <dbReference type="ARBA" id="ARBA00022676"/>
    </source>
</evidence>
<evidence type="ECO:0000259" key="5">
    <source>
        <dbReference type="Pfam" id="PF01048"/>
    </source>
</evidence>
<dbReference type="Pfam" id="PF01048">
    <property type="entry name" value="PNP_UDP_1"/>
    <property type="match status" value="1"/>
</dbReference>
<keyword evidence="7" id="KW-1185">Reference proteome</keyword>
<dbReference type="SUPFAM" id="SSF53167">
    <property type="entry name" value="Purine and uridine phosphorylases"/>
    <property type="match status" value="1"/>
</dbReference>
<dbReference type="InterPro" id="IPR035994">
    <property type="entry name" value="Nucleoside_phosphorylase_sf"/>
</dbReference>
<comment type="subunit">
    <text evidence="4">Homohexamer. Dimer of a homotrimer.</text>
</comment>
<feature type="binding site" evidence="4">
    <location>
        <position position="184"/>
    </location>
    <ligand>
        <name>substrate</name>
    </ligand>
</feature>
<dbReference type="GO" id="GO:0005829">
    <property type="term" value="C:cytosol"/>
    <property type="evidence" value="ECO:0007669"/>
    <property type="project" value="TreeGrafter"/>
</dbReference>
<evidence type="ECO:0000313" key="7">
    <source>
        <dbReference type="Proteomes" id="UP000184148"/>
    </source>
</evidence>
<feature type="site" description="Important for substrate specificity" evidence="4">
    <location>
        <position position="166"/>
    </location>
</feature>
<dbReference type="OrthoDB" id="1523230at2"/>
<accession>A0A1M5AMU0</accession>
<feature type="site" description="Important for substrate specificity" evidence="4">
    <location>
        <position position="220"/>
    </location>
</feature>
<dbReference type="GO" id="GO:0017061">
    <property type="term" value="F:S-methyl-5-thioadenosine phosphorylase activity"/>
    <property type="evidence" value="ECO:0007669"/>
    <property type="project" value="InterPro"/>
</dbReference>
<protein>
    <recommendedName>
        <fullName evidence="4">Probable 6-oxopurine nucleoside phosphorylase</fullName>
        <ecNumber evidence="4">2.4.2.1</ecNumber>
    </recommendedName>
    <alternativeName>
        <fullName evidence="4">Purine nucleoside phosphorylase</fullName>
        <shortName evidence="4">PNP</shortName>
    </alternativeName>
</protein>
<dbReference type="NCBIfam" id="NF006599">
    <property type="entry name" value="PRK09136.1"/>
    <property type="match status" value="1"/>
</dbReference>
<evidence type="ECO:0000313" key="6">
    <source>
        <dbReference type="EMBL" id="SHF31496.1"/>
    </source>
</evidence>
<dbReference type="GO" id="GO:0019509">
    <property type="term" value="P:L-methionine salvage from methylthioadenosine"/>
    <property type="evidence" value="ECO:0007669"/>
    <property type="project" value="TreeGrafter"/>
</dbReference>
<dbReference type="CDD" id="cd09010">
    <property type="entry name" value="MTAP_SsMTAPII_like_MTIP"/>
    <property type="match status" value="1"/>
</dbReference>
<comment type="similarity">
    <text evidence="4">Belongs to the PNP/MTAP phosphorylase family. MTAP subfamily.</text>
</comment>
<dbReference type="PANTHER" id="PTHR42679">
    <property type="entry name" value="S-METHYL-5'-THIOADENOSINE PHOSPHORYLASE"/>
    <property type="match status" value="1"/>
</dbReference>
<comment type="pathway">
    <text evidence="4">Purine metabolism; purine nucleoside salvage.</text>
</comment>
<evidence type="ECO:0000256" key="4">
    <source>
        <dbReference type="HAMAP-Rule" id="MF_01963"/>
    </source>
</evidence>